<dbReference type="GO" id="GO:1904680">
    <property type="term" value="F:peptide transmembrane transporter activity"/>
    <property type="evidence" value="ECO:0007669"/>
    <property type="project" value="InterPro"/>
</dbReference>
<feature type="transmembrane region" description="Helical" evidence="7">
    <location>
        <begin position="53"/>
        <end position="70"/>
    </location>
</feature>
<feature type="domain" description="Major facilitator superfamily (MFS) profile" evidence="8">
    <location>
        <begin position="1"/>
        <end position="452"/>
    </location>
</feature>
<evidence type="ECO:0000313" key="9">
    <source>
        <dbReference type="EMBL" id="AKN21495.1"/>
    </source>
</evidence>
<dbReference type="GO" id="GO:0015833">
    <property type="term" value="P:peptide transport"/>
    <property type="evidence" value="ECO:0007669"/>
    <property type="project" value="InterPro"/>
</dbReference>
<feature type="transmembrane region" description="Helical" evidence="7">
    <location>
        <begin position="140"/>
        <end position="161"/>
    </location>
</feature>
<dbReference type="InterPro" id="IPR050171">
    <property type="entry name" value="MFS_Transporters"/>
</dbReference>
<dbReference type="PANTHER" id="PTHR23517">
    <property type="entry name" value="RESISTANCE PROTEIN MDTM, PUTATIVE-RELATED-RELATED"/>
    <property type="match status" value="1"/>
</dbReference>
<dbReference type="PROSITE" id="PS50850">
    <property type="entry name" value="MFS"/>
    <property type="match status" value="1"/>
</dbReference>
<dbReference type="InterPro" id="IPR036259">
    <property type="entry name" value="MFS_trans_sf"/>
</dbReference>
<keyword evidence="2" id="KW-0813">Transport</keyword>
<evidence type="ECO:0000256" key="3">
    <source>
        <dbReference type="ARBA" id="ARBA00022475"/>
    </source>
</evidence>
<evidence type="ECO:0000259" key="8">
    <source>
        <dbReference type="PROSITE" id="PS50850"/>
    </source>
</evidence>
<evidence type="ECO:0000256" key="6">
    <source>
        <dbReference type="ARBA" id="ARBA00023136"/>
    </source>
</evidence>
<feature type="transmembrane region" description="Helical" evidence="7">
    <location>
        <begin position="425"/>
        <end position="448"/>
    </location>
</feature>
<dbReference type="InterPro" id="IPR020846">
    <property type="entry name" value="MFS_dom"/>
</dbReference>
<accession>A0A0H3YF03</accession>
<dbReference type="Pfam" id="PF00854">
    <property type="entry name" value="PTR2"/>
    <property type="match status" value="1"/>
</dbReference>
<feature type="transmembrane region" description="Helical" evidence="7">
    <location>
        <begin position="322"/>
        <end position="344"/>
    </location>
</feature>
<organism evidence="9">
    <name type="scientific">Schmidtea mediterranea</name>
    <name type="common">Freshwater planarian flatworm</name>
    <dbReference type="NCBI Taxonomy" id="79327"/>
    <lineage>
        <taxon>Eukaryota</taxon>
        <taxon>Metazoa</taxon>
        <taxon>Spiralia</taxon>
        <taxon>Lophotrochozoa</taxon>
        <taxon>Platyhelminthes</taxon>
        <taxon>Rhabditophora</taxon>
        <taxon>Seriata</taxon>
        <taxon>Tricladida</taxon>
        <taxon>Continenticola</taxon>
        <taxon>Geoplanoidea</taxon>
        <taxon>Dugesiidae</taxon>
        <taxon>Schmidtea</taxon>
    </lineage>
</organism>
<keyword evidence="5 7" id="KW-1133">Transmembrane helix</keyword>
<dbReference type="Gene3D" id="1.20.1250.20">
    <property type="entry name" value="MFS general substrate transporter like domains"/>
    <property type="match status" value="1"/>
</dbReference>
<evidence type="ECO:0000256" key="2">
    <source>
        <dbReference type="ARBA" id="ARBA00022448"/>
    </source>
</evidence>
<feature type="transmembrane region" description="Helical" evidence="7">
    <location>
        <begin position="76"/>
        <end position="94"/>
    </location>
</feature>
<feature type="transmembrane region" description="Helical" evidence="7">
    <location>
        <begin position="182"/>
        <end position="199"/>
    </location>
</feature>
<feature type="transmembrane region" description="Helical" evidence="7">
    <location>
        <begin position="235"/>
        <end position="253"/>
    </location>
</feature>
<dbReference type="InterPro" id="IPR005279">
    <property type="entry name" value="Dipep/tripep_permease"/>
</dbReference>
<dbReference type="NCBIfam" id="TIGR00924">
    <property type="entry name" value="yjdL_sub1_fam"/>
    <property type="match status" value="1"/>
</dbReference>
<dbReference type="AlphaFoldDB" id="A0A0H3YF03"/>
<evidence type="ECO:0000256" key="1">
    <source>
        <dbReference type="ARBA" id="ARBA00004651"/>
    </source>
</evidence>
<feature type="transmembrane region" description="Helical" evidence="7">
    <location>
        <begin position="205"/>
        <end position="226"/>
    </location>
</feature>
<feature type="transmembrane region" description="Helical" evidence="7">
    <location>
        <begin position="287"/>
        <end position="306"/>
    </location>
</feature>
<feature type="transmembrane region" description="Helical" evidence="7">
    <location>
        <begin position="20"/>
        <end position="41"/>
    </location>
</feature>
<dbReference type="EMBL" id="KT163545">
    <property type="protein sequence ID" value="AKN21495.1"/>
    <property type="molecule type" value="mRNA"/>
</dbReference>
<dbReference type="InterPro" id="IPR000109">
    <property type="entry name" value="POT_fam"/>
</dbReference>
<name>A0A0H3YF03_SCHMD</name>
<evidence type="ECO:0000256" key="7">
    <source>
        <dbReference type="SAM" id="Phobius"/>
    </source>
</evidence>
<evidence type="ECO:0000256" key="5">
    <source>
        <dbReference type="ARBA" id="ARBA00022989"/>
    </source>
</evidence>
<proteinExistence type="evidence at transcript level"/>
<keyword evidence="3" id="KW-1003">Cell membrane</keyword>
<sequence>MASLMVVFMINGLHFDDQHANLTWGAIAALIYITPVLGGWLGDRVLGTRRTMLLGVAVLLIGYVLLALPMNGQTDLFLSLSVVIIGGGLFKPTAGNMVRLIYKNEPHRLDSAFTLYYMAVNIGGTVSMLLAPYLKEKYGWHAAFALCALGMVMAILQAILASKYLKNLGTALDNQPFKWKRFFGVIIGTLVLIAVMMPILMDPSVAKICVVVIAIVTALLLLYMIFKAKSGERKGLIVACILILEMVLFMIFYQQMTTSLTLFALRNVDNHFTFFGLHLFTFSAPQYMSLNGIWIFVLSPLLAWIYNKYDHKAGNASVAQKYALGFAAVALGFGIFTLSGNFAVDGKISSWFMVAGYGFYSLGELLVNGLGMSMISKFAPPTLSATLMGVYFLAAGIAQYMGSIVANLAKMPHDVVLSAQQTLPLYINLFKTLTWMAIAGLIVALILLPLINRLIRAHAVTTSA</sequence>
<reference evidence="9" key="1">
    <citation type="journal article" date="2015" name="Elife">
        <title>Stem cells and fluid flow drive cyst formation in an invertebrate excretory organ.</title>
        <authorList>
            <person name="Thi-Kim Vu H."/>
            <person name="Rink J.C."/>
            <person name="McKinney S.A."/>
            <person name="McClain M."/>
            <person name="Lakshmanaperumal N."/>
            <person name="Alexander R."/>
            <person name="Sanchez Alvarado A."/>
        </authorList>
    </citation>
    <scope>NUCLEOTIDE SEQUENCE</scope>
</reference>
<gene>
    <name evidence="9" type="primary">slc15a-9</name>
</gene>
<dbReference type="SUPFAM" id="SSF103473">
    <property type="entry name" value="MFS general substrate transporter"/>
    <property type="match status" value="1"/>
</dbReference>
<feature type="transmembrane region" description="Helical" evidence="7">
    <location>
        <begin position="350"/>
        <end position="371"/>
    </location>
</feature>
<protein>
    <submittedName>
        <fullName evidence="9">Slc15a-9</fullName>
    </submittedName>
</protein>
<evidence type="ECO:0000256" key="4">
    <source>
        <dbReference type="ARBA" id="ARBA00022692"/>
    </source>
</evidence>
<keyword evidence="4 7" id="KW-0812">Transmembrane</keyword>
<dbReference type="PANTHER" id="PTHR23517:SF15">
    <property type="entry name" value="PROTON-DEPENDENT OLIGOPEPTIDE FAMILY TRANSPORT PROTEIN"/>
    <property type="match status" value="1"/>
</dbReference>
<dbReference type="CDD" id="cd17346">
    <property type="entry name" value="MFS_DtpA_like"/>
    <property type="match status" value="1"/>
</dbReference>
<comment type="subcellular location">
    <subcellularLocation>
        <location evidence="1">Cell membrane</location>
        <topology evidence="1">Multi-pass membrane protein</topology>
    </subcellularLocation>
</comment>
<feature type="transmembrane region" description="Helical" evidence="7">
    <location>
        <begin position="383"/>
        <end position="405"/>
    </location>
</feature>
<keyword evidence="6 7" id="KW-0472">Membrane</keyword>
<feature type="transmembrane region" description="Helical" evidence="7">
    <location>
        <begin position="115"/>
        <end position="134"/>
    </location>
</feature>
<dbReference type="GO" id="GO:0005886">
    <property type="term" value="C:plasma membrane"/>
    <property type="evidence" value="ECO:0007669"/>
    <property type="project" value="UniProtKB-SubCell"/>
</dbReference>